<comment type="caution">
    <text evidence="1">The sequence shown here is derived from an EMBL/GenBank/DDBJ whole genome shotgun (WGS) entry which is preliminary data.</text>
</comment>
<dbReference type="Proteomes" id="UP000789901">
    <property type="component" value="Unassembled WGS sequence"/>
</dbReference>
<accession>A0ABN7VUB8</accession>
<dbReference type="EMBL" id="CAJVQB010022370">
    <property type="protein sequence ID" value="CAG8799402.1"/>
    <property type="molecule type" value="Genomic_DNA"/>
</dbReference>
<proteinExistence type="predicted"/>
<organism evidence="1 2">
    <name type="scientific">Gigaspora margarita</name>
    <dbReference type="NCBI Taxonomy" id="4874"/>
    <lineage>
        <taxon>Eukaryota</taxon>
        <taxon>Fungi</taxon>
        <taxon>Fungi incertae sedis</taxon>
        <taxon>Mucoromycota</taxon>
        <taxon>Glomeromycotina</taxon>
        <taxon>Glomeromycetes</taxon>
        <taxon>Diversisporales</taxon>
        <taxon>Gigasporaceae</taxon>
        <taxon>Gigaspora</taxon>
    </lineage>
</organism>
<evidence type="ECO:0000313" key="1">
    <source>
        <dbReference type="EMBL" id="CAG8799402.1"/>
    </source>
</evidence>
<gene>
    <name evidence="1" type="ORF">GMARGA_LOCUS22782</name>
</gene>
<name>A0ABN7VUB8_GIGMA</name>
<evidence type="ECO:0000313" key="2">
    <source>
        <dbReference type="Proteomes" id="UP000789901"/>
    </source>
</evidence>
<reference evidence="1 2" key="1">
    <citation type="submission" date="2021-06" db="EMBL/GenBank/DDBJ databases">
        <authorList>
            <person name="Kallberg Y."/>
            <person name="Tangrot J."/>
            <person name="Rosling A."/>
        </authorList>
    </citation>
    <scope>NUCLEOTIDE SEQUENCE [LARGE SCALE GENOMIC DNA]</scope>
    <source>
        <strain evidence="1 2">120-4 pot B 10/14</strain>
    </source>
</reference>
<keyword evidence="2" id="KW-1185">Reference proteome</keyword>
<protein>
    <submittedName>
        <fullName evidence="1">1232_t:CDS:1</fullName>
    </submittedName>
</protein>
<sequence>MCTNATNKLIVNQQLILDPPEIFFGKYARKNDYEIYINEHEIIYIVETNDNTPIATFLKCVLKRYLKEENMKSRFNTCLKCGKFTYIPVHSNFTFGNVKEEPPALITENANSCNEPNNPFTNYIQKNEKQNLCKQKEWL</sequence>